<comment type="caution">
    <text evidence="7">The sequence shown here is derived from an EMBL/GenBank/DDBJ whole genome shotgun (WGS) entry which is preliminary data.</text>
</comment>
<dbReference type="HOGENOM" id="CLU_009665_19_5_1"/>
<sequence>MPGTGKAIIIGGGPAGLATALRLQQKTKIRCTIYELRPQPTTLGGAIGIVPNGTRLLDRLGVHEQLLSRGNSRSDITLHSMQGSVLGKSDMARNAKEKTGYGYMRIKRTDLQDVLLEAVRREGISIHFDKRLTAIDDKDDEDGVKVVFADGTVDKADILLGCDGIHSAVRHLHVDPSQSPEYSGMSTLGSMIPAATLPESVSSQIRGMNATLTQQGMFFATTCTASDDEIMWGFSKEVALPASGDARDGWEVRRKEEVEGFKTTLLDLLKNAGGEWGSAMRHIVEKTSVVGFYPLYKLPLGGTWFRGRCLLLGDAAHAMPPHAGQGVAMALEDAFLIARLLGDVNRPRSEVFGKFDMIRRPRVDEISIRAGKNGSIRRNTGPWALWLKEVGIRLVMSGAWGLGLDRWGSEEKHMVYDVEEEAL</sequence>
<comment type="similarity">
    <text evidence="1">Belongs to the paxM FAD-dependent monooxygenase family.</text>
</comment>
<dbReference type="FunFam" id="3.50.50.60:FF:000156">
    <property type="entry name" value="Salicylate hydroxylase, putative"/>
    <property type="match status" value="1"/>
</dbReference>
<dbReference type="GO" id="GO:0004497">
    <property type="term" value="F:monooxygenase activity"/>
    <property type="evidence" value="ECO:0007669"/>
    <property type="project" value="UniProtKB-KW"/>
</dbReference>
<gene>
    <name evidence="7" type="ORF">ACRE_009420</name>
</gene>
<evidence type="ECO:0000256" key="1">
    <source>
        <dbReference type="ARBA" id="ARBA00007992"/>
    </source>
</evidence>
<protein>
    <submittedName>
        <fullName evidence="7">6-hydroxynicotinate 3-monooxygenase-like protein</fullName>
    </submittedName>
</protein>
<dbReference type="EMBL" id="JPKY01000004">
    <property type="protein sequence ID" value="KFH48328.1"/>
    <property type="molecule type" value="Genomic_DNA"/>
</dbReference>
<keyword evidence="3" id="KW-0274">FAD</keyword>
<evidence type="ECO:0000313" key="8">
    <source>
        <dbReference type="Proteomes" id="UP000029964"/>
    </source>
</evidence>
<dbReference type="InterPro" id="IPR002938">
    <property type="entry name" value="FAD-bd"/>
</dbReference>
<accession>A0A086TG46</accession>
<evidence type="ECO:0000256" key="2">
    <source>
        <dbReference type="ARBA" id="ARBA00022630"/>
    </source>
</evidence>
<proteinExistence type="inferred from homology"/>
<dbReference type="PANTHER" id="PTHR13789:SF309">
    <property type="entry name" value="PUTATIVE (AFU_ORTHOLOGUE AFUA_6G14510)-RELATED"/>
    <property type="match status" value="1"/>
</dbReference>
<dbReference type="OrthoDB" id="16820at2759"/>
<evidence type="ECO:0000259" key="6">
    <source>
        <dbReference type="Pfam" id="PF01494"/>
    </source>
</evidence>
<dbReference type="Pfam" id="PF01494">
    <property type="entry name" value="FAD_binding_3"/>
    <property type="match status" value="2"/>
</dbReference>
<dbReference type="Proteomes" id="UP000029964">
    <property type="component" value="Unassembled WGS sequence"/>
</dbReference>
<keyword evidence="2" id="KW-0285">Flavoprotein</keyword>
<dbReference type="PRINTS" id="PR00420">
    <property type="entry name" value="RNGMNOXGNASE"/>
</dbReference>
<dbReference type="InterPro" id="IPR036188">
    <property type="entry name" value="FAD/NAD-bd_sf"/>
</dbReference>
<evidence type="ECO:0000313" key="7">
    <source>
        <dbReference type="EMBL" id="KFH48328.1"/>
    </source>
</evidence>
<dbReference type="SUPFAM" id="SSF51905">
    <property type="entry name" value="FAD/NAD(P)-binding domain"/>
    <property type="match status" value="1"/>
</dbReference>
<keyword evidence="4" id="KW-0560">Oxidoreductase</keyword>
<dbReference type="PANTHER" id="PTHR13789">
    <property type="entry name" value="MONOOXYGENASE"/>
    <property type="match status" value="1"/>
</dbReference>
<feature type="domain" description="FAD-binding" evidence="6">
    <location>
        <begin position="303"/>
        <end position="346"/>
    </location>
</feature>
<dbReference type="STRING" id="857340.A0A086TG46"/>
<dbReference type="Gene3D" id="3.50.50.60">
    <property type="entry name" value="FAD/NAD(P)-binding domain"/>
    <property type="match status" value="1"/>
</dbReference>
<dbReference type="InterPro" id="IPR050493">
    <property type="entry name" value="FAD-dep_Monooxygenase_BioMet"/>
</dbReference>
<feature type="domain" description="FAD-binding" evidence="6">
    <location>
        <begin position="7"/>
        <end position="199"/>
    </location>
</feature>
<organism evidence="7 8">
    <name type="scientific">Hapsidospora chrysogenum (strain ATCC 11550 / CBS 779.69 / DSM 880 / IAM 14645 / JCM 23072 / IMI 49137)</name>
    <name type="common">Acremonium chrysogenum</name>
    <dbReference type="NCBI Taxonomy" id="857340"/>
    <lineage>
        <taxon>Eukaryota</taxon>
        <taxon>Fungi</taxon>
        <taxon>Dikarya</taxon>
        <taxon>Ascomycota</taxon>
        <taxon>Pezizomycotina</taxon>
        <taxon>Sordariomycetes</taxon>
        <taxon>Hypocreomycetidae</taxon>
        <taxon>Hypocreales</taxon>
        <taxon>Bionectriaceae</taxon>
        <taxon>Hapsidospora</taxon>
    </lineage>
</organism>
<evidence type="ECO:0000256" key="3">
    <source>
        <dbReference type="ARBA" id="ARBA00022827"/>
    </source>
</evidence>
<keyword evidence="5 7" id="KW-0503">Monooxygenase</keyword>
<evidence type="ECO:0000256" key="5">
    <source>
        <dbReference type="ARBA" id="ARBA00023033"/>
    </source>
</evidence>
<evidence type="ECO:0000256" key="4">
    <source>
        <dbReference type="ARBA" id="ARBA00023002"/>
    </source>
</evidence>
<keyword evidence="8" id="KW-1185">Reference proteome</keyword>
<name>A0A086TG46_HAPC1</name>
<reference evidence="8" key="1">
    <citation type="journal article" date="2014" name="Genome Announc.">
        <title>Genome sequence and annotation of Acremonium chrysogenum, producer of the beta-lactam antibiotic cephalosporin C.</title>
        <authorList>
            <person name="Terfehr D."/>
            <person name="Dahlmann T.A."/>
            <person name="Specht T."/>
            <person name="Zadra I."/>
            <person name="Kuernsteiner H."/>
            <person name="Kueck U."/>
        </authorList>
    </citation>
    <scope>NUCLEOTIDE SEQUENCE [LARGE SCALE GENOMIC DNA]</scope>
    <source>
        <strain evidence="8">ATCC 11550 / CBS 779.69 / DSM 880 / IAM 14645 / JCM 23072 / IMI 49137</strain>
    </source>
</reference>
<dbReference type="AlphaFoldDB" id="A0A086TG46"/>
<dbReference type="GO" id="GO:0071949">
    <property type="term" value="F:FAD binding"/>
    <property type="evidence" value="ECO:0007669"/>
    <property type="project" value="InterPro"/>
</dbReference>